<reference evidence="3" key="1">
    <citation type="submission" date="2018-05" db="EMBL/GenBank/DDBJ databases">
        <authorList>
            <person name="Lanie J.A."/>
            <person name="Ng W.-L."/>
            <person name="Kazmierczak K.M."/>
            <person name="Andrzejewski T.M."/>
            <person name="Davidsen T.M."/>
            <person name="Wayne K.J."/>
            <person name="Tettelin H."/>
            <person name="Glass J.I."/>
            <person name="Rusch D."/>
            <person name="Podicherti R."/>
            <person name="Tsui H.-C.T."/>
            <person name="Winkler M.E."/>
        </authorList>
    </citation>
    <scope>NUCLEOTIDE SEQUENCE</scope>
</reference>
<dbReference type="GO" id="GO:0000166">
    <property type="term" value="F:nucleotide binding"/>
    <property type="evidence" value="ECO:0007669"/>
    <property type="project" value="InterPro"/>
</dbReference>
<evidence type="ECO:0000313" key="3">
    <source>
        <dbReference type="EMBL" id="SVC84522.1"/>
    </source>
</evidence>
<feature type="non-terminal residue" evidence="3">
    <location>
        <position position="207"/>
    </location>
</feature>
<organism evidence="3">
    <name type="scientific">marine metagenome</name>
    <dbReference type="NCBI Taxonomy" id="408172"/>
    <lineage>
        <taxon>unclassified sequences</taxon>
        <taxon>metagenomes</taxon>
        <taxon>ecological metagenomes</taxon>
    </lineage>
</organism>
<keyword evidence="1" id="KW-0560">Oxidoreductase</keyword>
<dbReference type="AlphaFoldDB" id="A0A382QIK2"/>
<dbReference type="InterPro" id="IPR000683">
    <property type="entry name" value="Gfo/Idh/MocA-like_OxRdtase_N"/>
</dbReference>
<dbReference type="PANTHER" id="PTHR43818:SF11">
    <property type="entry name" value="BCDNA.GH03377"/>
    <property type="match status" value="1"/>
</dbReference>
<feature type="domain" description="Gfo/Idh/MocA-like oxidoreductase N-terminal" evidence="2">
    <location>
        <begin position="26"/>
        <end position="142"/>
    </location>
</feature>
<name>A0A382QIK2_9ZZZZ</name>
<dbReference type="Gene3D" id="3.40.50.720">
    <property type="entry name" value="NAD(P)-binding Rossmann-like Domain"/>
    <property type="match status" value="1"/>
</dbReference>
<protein>
    <recommendedName>
        <fullName evidence="2">Gfo/Idh/MocA-like oxidoreductase N-terminal domain-containing protein</fullName>
    </recommendedName>
</protein>
<evidence type="ECO:0000256" key="1">
    <source>
        <dbReference type="ARBA" id="ARBA00023002"/>
    </source>
</evidence>
<dbReference type="GO" id="GO:0016491">
    <property type="term" value="F:oxidoreductase activity"/>
    <property type="evidence" value="ECO:0007669"/>
    <property type="project" value="UniProtKB-KW"/>
</dbReference>
<dbReference type="PANTHER" id="PTHR43818">
    <property type="entry name" value="BCDNA.GH03377"/>
    <property type="match status" value="1"/>
</dbReference>
<dbReference type="SUPFAM" id="SSF51735">
    <property type="entry name" value="NAD(P)-binding Rossmann-fold domains"/>
    <property type="match status" value="1"/>
</dbReference>
<accession>A0A382QIK2</accession>
<sequence length="207" mass="22809">MEGIRGSQDSAIESGVELKPMTQTYRAAVIGCGGRGRAHAEGYALNGQTTIVACAEPSDKTRAAFCEQFDVGSAYTNYREMLEGEQIDIVSVCTWIGLHREMIEAAAASGVKAIHSEKPIAPTWGDARAIHSACEQAGVVLTFCHQRRFGDRFRSARALVRDGAIGQLRRHETSCSNLFDWGTHWFDMMFFFNDETPAEWVLGQISV</sequence>
<dbReference type="InterPro" id="IPR050463">
    <property type="entry name" value="Gfo/Idh/MocA_oxidrdct_glycsds"/>
</dbReference>
<proteinExistence type="predicted"/>
<gene>
    <name evidence="3" type="ORF">METZ01_LOCUS337376</name>
</gene>
<evidence type="ECO:0000259" key="2">
    <source>
        <dbReference type="Pfam" id="PF01408"/>
    </source>
</evidence>
<dbReference type="InterPro" id="IPR036291">
    <property type="entry name" value="NAD(P)-bd_dom_sf"/>
</dbReference>
<dbReference type="EMBL" id="UINC01114306">
    <property type="protein sequence ID" value="SVC84522.1"/>
    <property type="molecule type" value="Genomic_DNA"/>
</dbReference>
<dbReference type="Pfam" id="PF01408">
    <property type="entry name" value="GFO_IDH_MocA"/>
    <property type="match status" value="1"/>
</dbReference>